<accession>A0AAV1I0U4</accession>
<dbReference type="SUPFAM" id="SSF47240">
    <property type="entry name" value="Ferritin-like"/>
    <property type="match status" value="1"/>
</dbReference>
<gene>
    <name evidence="2" type="ORF">CVIRNUC_004196</name>
</gene>
<dbReference type="InterPro" id="IPR009078">
    <property type="entry name" value="Ferritin-like_SF"/>
</dbReference>
<dbReference type="CDD" id="cd00657">
    <property type="entry name" value="Ferritin_like"/>
    <property type="match status" value="1"/>
</dbReference>
<dbReference type="Proteomes" id="UP001314263">
    <property type="component" value="Unassembled WGS sequence"/>
</dbReference>
<dbReference type="EMBL" id="CAUYUE010000005">
    <property type="protein sequence ID" value="CAK0774722.1"/>
    <property type="molecule type" value="Genomic_DNA"/>
</dbReference>
<name>A0AAV1I0U4_9CHLO</name>
<keyword evidence="3" id="KW-1185">Reference proteome</keyword>
<dbReference type="InterPro" id="IPR052965">
    <property type="entry name" value="Pigment-catalase-like"/>
</dbReference>
<reference evidence="2 3" key="1">
    <citation type="submission" date="2023-10" db="EMBL/GenBank/DDBJ databases">
        <authorList>
            <person name="Maclean D."/>
            <person name="Macfadyen A."/>
        </authorList>
    </citation>
    <scope>NUCLEOTIDE SEQUENCE [LARGE SCALE GENOMIC DNA]</scope>
</reference>
<evidence type="ECO:0000256" key="1">
    <source>
        <dbReference type="SAM" id="SignalP"/>
    </source>
</evidence>
<dbReference type="PANTHER" id="PTHR31694:SF26">
    <property type="entry name" value="OS05G0151100 PROTEIN"/>
    <property type="match status" value="1"/>
</dbReference>
<evidence type="ECO:0008006" key="4">
    <source>
        <dbReference type="Google" id="ProtNLM"/>
    </source>
</evidence>
<keyword evidence="1" id="KW-0732">Signal</keyword>
<comment type="caution">
    <text evidence="2">The sequence shown here is derived from an EMBL/GenBank/DDBJ whole genome shotgun (WGS) entry which is preliminary data.</text>
</comment>
<protein>
    <recommendedName>
        <fullName evidence="4">Desiccation-related protein PCC13-62</fullName>
    </recommendedName>
</protein>
<sequence length="287" mass="30078">MAYKFALLGFCILSSLAASPAWAITDADIMNFALNLECLEATYYSTAVNGYGLNATSLGGGPQGVGGGKASLSPDLIKIATEVANDEIDHVGDLRAQLGAAAVPCPAIDIGSSFEAIANKALGITGFYPYNSDINFLLGAFLFEDVGVTAFYGAVPQITQKDNLQLLAGILPVEAYHAAILRTLLYNRGLEIVQPYNIRVFDFVQALSNLRGKVGNGKDQGIVTPPAGGQSTQYPFANLIPQDGKGIVFQRTPDEVLAIVYGGNSTQPGGFYPKGMTGIINGTLSSA</sequence>
<dbReference type="AlphaFoldDB" id="A0AAV1I0U4"/>
<dbReference type="PANTHER" id="PTHR31694">
    <property type="entry name" value="DESICCATION-LIKE PROTEIN"/>
    <property type="match status" value="1"/>
</dbReference>
<proteinExistence type="predicted"/>
<feature type="signal peptide" evidence="1">
    <location>
        <begin position="1"/>
        <end position="23"/>
    </location>
</feature>
<feature type="chain" id="PRO_5043617645" description="Desiccation-related protein PCC13-62" evidence="1">
    <location>
        <begin position="24"/>
        <end position="287"/>
    </location>
</feature>
<evidence type="ECO:0000313" key="3">
    <source>
        <dbReference type="Proteomes" id="UP001314263"/>
    </source>
</evidence>
<organism evidence="2 3">
    <name type="scientific">Coccomyxa viridis</name>
    <dbReference type="NCBI Taxonomy" id="1274662"/>
    <lineage>
        <taxon>Eukaryota</taxon>
        <taxon>Viridiplantae</taxon>
        <taxon>Chlorophyta</taxon>
        <taxon>core chlorophytes</taxon>
        <taxon>Trebouxiophyceae</taxon>
        <taxon>Trebouxiophyceae incertae sedis</taxon>
        <taxon>Coccomyxaceae</taxon>
        <taxon>Coccomyxa</taxon>
    </lineage>
</organism>
<dbReference type="Pfam" id="PF13668">
    <property type="entry name" value="Ferritin_2"/>
    <property type="match status" value="1"/>
</dbReference>
<evidence type="ECO:0000313" key="2">
    <source>
        <dbReference type="EMBL" id="CAK0774722.1"/>
    </source>
</evidence>